<dbReference type="Pfam" id="PF00149">
    <property type="entry name" value="Metallophos"/>
    <property type="match status" value="1"/>
</dbReference>
<feature type="compositionally biased region" description="Polar residues" evidence="2">
    <location>
        <begin position="797"/>
        <end position="819"/>
    </location>
</feature>
<evidence type="ECO:0000256" key="1">
    <source>
        <dbReference type="ARBA" id="ARBA00022729"/>
    </source>
</evidence>
<dbReference type="InterPro" id="IPR036907">
    <property type="entry name" value="5'-Nucleotdase_C_sf"/>
</dbReference>
<evidence type="ECO:0000259" key="4">
    <source>
        <dbReference type="Pfam" id="PF00149"/>
    </source>
</evidence>
<dbReference type="Pfam" id="PF02872">
    <property type="entry name" value="5_nucleotid_C"/>
    <property type="match status" value="1"/>
</dbReference>
<dbReference type="Proteomes" id="UP001602119">
    <property type="component" value="Unassembled WGS sequence"/>
</dbReference>
<dbReference type="SUPFAM" id="SSF55816">
    <property type="entry name" value="5'-nucleotidase (syn. UDP-sugar hydrolase), C-terminal domain"/>
    <property type="match status" value="1"/>
</dbReference>
<evidence type="ECO:0000313" key="7">
    <source>
        <dbReference type="Proteomes" id="UP001602119"/>
    </source>
</evidence>
<reference evidence="6 7" key="1">
    <citation type="submission" date="2024-10" db="EMBL/GenBank/DDBJ databases">
        <title>The Natural Products Discovery Center: Release of the First 8490 Sequenced Strains for Exploring Actinobacteria Biosynthetic Diversity.</title>
        <authorList>
            <person name="Kalkreuter E."/>
            <person name="Kautsar S.A."/>
            <person name="Yang D."/>
            <person name="Bader C.D."/>
            <person name="Teijaro C.N."/>
            <person name="Fluegel L."/>
            <person name="Davis C.M."/>
            <person name="Simpson J.R."/>
            <person name="Lauterbach L."/>
            <person name="Steele A.D."/>
            <person name="Gui C."/>
            <person name="Meng S."/>
            <person name="Li G."/>
            <person name="Viehrig K."/>
            <person name="Ye F."/>
            <person name="Su P."/>
            <person name="Kiefer A.F."/>
            <person name="Nichols A."/>
            <person name="Cepeda A.J."/>
            <person name="Yan W."/>
            <person name="Fan B."/>
            <person name="Jiang Y."/>
            <person name="Adhikari A."/>
            <person name="Zheng C.-J."/>
            <person name="Schuster L."/>
            <person name="Cowan T.M."/>
            <person name="Smanski M.J."/>
            <person name="Chevrette M.G."/>
            <person name="De Carvalho L.P.S."/>
            <person name="Shen B."/>
        </authorList>
    </citation>
    <scope>NUCLEOTIDE SEQUENCE [LARGE SCALE GENOMIC DNA]</scope>
    <source>
        <strain evidence="6 7">NPDC001281</strain>
    </source>
</reference>
<feature type="signal peptide" evidence="3">
    <location>
        <begin position="1"/>
        <end position="47"/>
    </location>
</feature>
<dbReference type="InterPro" id="IPR004843">
    <property type="entry name" value="Calcineurin-like_PHP"/>
</dbReference>
<sequence>MLCLMFTFARSARTHGAPRMGLRRRLAPLVAMATMAGGLVGAPPALANDSVKIDILGINDFHGRLEANGQEAGAAALATAVKGMRAENPNTVFAAAGDLIGASTFTSFIQQDNPTIDALNAAGLEVSAVGNHEFDRGYDDLMNRVIPRATWEYIGANVKVKKELQDRYKELTESWVKEVDGVKVGFVGAVTEHLDELVTPAGISMLDILDIPSAVNQVADELKAKEGADIVVLLVHEGAATTQYGSATDPTSDFGKIVNGVDKNFDAIISGHTHLAYDHKVPVKEWQDEKRPVTVRPVVSAGQYGYNLNKITFTYDKTKKQAVNVDSKIVPLTEKQADGSWKPLYGVDPTVKGIVDDAVEVAKREGARRLGEITADFNRARQANGTTENRGGESTLGNLVADAQLAGARTTDPSTEIAFMNPGGLRTDMKYRAGGKEDGTVTYKEAAEVQPFANTLVTMTLTGEQIAKVLEEQWQPEGASRPFLKLGVSKGLFYTYDPTAPKGRHVTSVTLGGKPLDPAKSYRVVVNSFLASGGDNFSTLNEGADKRDTGQVDLQSMVAYLGENSPVAPDYAQRAVGVRFDAPQGGFKAGDTVTVNLSSLAFTSNEPKDEKVTATFAGQKVGTFAVDATAGANTDNTDEVGRATVGFAVPADPAQEGATSADLVIAGETTGTTVTVAIPLADTRPACTVTITGRHAGPLTASSGVTCLDGAVVSGPVTVQKGASLYATGANVSGPISASKAAGVSLNRTTVSGPVTVNGATDKLTIVDSTVIGPVSLTDNRVTDAPVVSGNRISGPLSCSGNSPAPANDGKVNTVSGPRTGQCKGL</sequence>
<dbReference type="EMBL" id="JBIAXI010000001">
    <property type="protein sequence ID" value="MFF4771636.1"/>
    <property type="molecule type" value="Genomic_DNA"/>
</dbReference>
<dbReference type="Gene3D" id="3.60.21.10">
    <property type="match status" value="1"/>
</dbReference>
<evidence type="ECO:0000259" key="5">
    <source>
        <dbReference type="Pfam" id="PF02872"/>
    </source>
</evidence>
<dbReference type="PANTHER" id="PTHR11575">
    <property type="entry name" value="5'-NUCLEOTIDASE-RELATED"/>
    <property type="match status" value="1"/>
</dbReference>
<dbReference type="InterPro" id="IPR008334">
    <property type="entry name" value="5'-Nucleotdase_C"/>
</dbReference>
<keyword evidence="1 3" id="KW-0732">Signal</keyword>
<dbReference type="InterPro" id="IPR029052">
    <property type="entry name" value="Metallo-depent_PP-like"/>
</dbReference>
<dbReference type="Gene3D" id="3.90.780.10">
    <property type="entry name" value="5'-Nucleotidase, C-terminal domain"/>
    <property type="match status" value="1"/>
</dbReference>
<comment type="caution">
    <text evidence="6">The sequence shown here is derived from an EMBL/GenBank/DDBJ whole genome shotgun (WGS) entry which is preliminary data.</text>
</comment>
<feature type="chain" id="PRO_5047188324" evidence="3">
    <location>
        <begin position="48"/>
        <end position="826"/>
    </location>
</feature>
<keyword evidence="7" id="KW-1185">Reference proteome</keyword>
<evidence type="ECO:0000256" key="3">
    <source>
        <dbReference type="SAM" id="SignalP"/>
    </source>
</evidence>
<dbReference type="InterPro" id="IPR006179">
    <property type="entry name" value="5_nucleotidase/apyrase"/>
</dbReference>
<evidence type="ECO:0000256" key="2">
    <source>
        <dbReference type="SAM" id="MobiDB-lite"/>
    </source>
</evidence>
<evidence type="ECO:0000313" key="6">
    <source>
        <dbReference type="EMBL" id="MFF4771636.1"/>
    </source>
</evidence>
<feature type="domain" description="5'-Nucleotidase C-terminal" evidence="5">
    <location>
        <begin position="386"/>
        <end position="541"/>
    </location>
</feature>
<feature type="region of interest" description="Disordered" evidence="2">
    <location>
        <begin position="788"/>
        <end position="826"/>
    </location>
</feature>
<organism evidence="6 7">
    <name type="scientific">Microtetraspora fusca</name>
    <dbReference type="NCBI Taxonomy" id="1997"/>
    <lineage>
        <taxon>Bacteria</taxon>
        <taxon>Bacillati</taxon>
        <taxon>Actinomycetota</taxon>
        <taxon>Actinomycetes</taxon>
        <taxon>Streptosporangiales</taxon>
        <taxon>Streptosporangiaceae</taxon>
        <taxon>Microtetraspora</taxon>
    </lineage>
</organism>
<protein>
    <submittedName>
        <fullName evidence="6">5'-nucleotidase C-terminal domain-containing protein</fullName>
    </submittedName>
</protein>
<dbReference type="PRINTS" id="PR01607">
    <property type="entry name" value="APYRASEFAMLY"/>
</dbReference>
<accession>A0ABW6UY48</accession>
<proteinExistence type="predicted"/>
<gene>
    <name evidence="6" type="ORF">ACFY05_02120</name>
</gene>
<dbReference type="SUPFAM" id="SSF56300">
    <property type="entry name" value="Metallo-dependent phosphatases"/>
    <property type="match status" value="1"/>
</dbReference>
<feature type="domain" description="Calcineurin-like phosphoesterase" evidence="4">
    <location>
        <begin position="55"/>
        <end position="274"/>
    </location>
</feature>
<dbReference type="PANTHER" id="PTHR11575:SF24">
    <property type="entry name" value="5'-NUCLEOTIDASE"/>
    <property type="match status" value="1"/>
</dbReference>
<name>A0ABW6UY48_MICFU</name>
<dbReference type="RefSeq" id="WP_387340242.1">
    <property type="nucleotide sequence ID" value="NZ_JBIAXI010000001.1"/>
</dbReference>